<dbReference type="NCBIfam" id="TIGR03757">
    <property type="entry name" value="conj_TIGR03757"/>
    <property type="match status" value="1"/>
</dbReference>
<evidence type="ECO:0000313" key="3">
    <source>
        <dbReference type="Proteomes" id="UP000028782"/>
    </source>
</evidence>
<name>A0A076PTG1_COMTE</name>
<dbReference type="KEGG" id="ctes:O987_14370"/>
<dbReference type="InterPro" id="IPR011090">
    <property type="entry name" value="Integr_conj_element_PFL4709"/>
</dbReference>
<evidence type="ECO:0000256" key="1">
    <source>
        <dbReference type="SAM" id="SignalP"/>
    </source>
</evidence>
<organism evidence="2 3">
    <name type="scientific">Comamonas testosteroni TK102</name>
    <dbReference type="NCBI Taxonomy" id="1392005"/>
    <lineage>
        <taxon>Bacteria</taxon>
        <taxon>Pseudomonadati</taxon>
        <taxon>Pseudomonadota</taxon>
        <taxon>Betaproteobacteria</taxon>
        <taxon>Burkholderiales</taxon>
        <taxon>Comamonadaceae</taxon>
        <taxon>Comamonas</taxon>
    </lineage>
</organism>
<accession>A0A076PTG1</accession>
<proteinExistence type="predicted"/>
<dbReference type="HOGENOM" id="CLU_1755725_0_0_4"/>
<evidence type="ECO:0000313" key="2">
    <source>
        <dbReference type="EMBL" id="AIJ46990.1"/>
    </source>
</evidence>
<feature type="signal peptide" evidence="1">
    <location>
        <begin position="1"/>
        <end position="20"/>
    </location>
</feature>
<feature type="chain" id="PRO_5001716034" description="Integrating conjugative element protein" evidence="1">
    <location>
        <begin position="21"/>
        <end position="148"/>
    </location>
</feature>
<dbReference type="AlphaFoldDB" id="A0A076PTG1"/>
<keyword evidence="1" id="KW-0732">Signal</keyword>
<reference evidence="2 3" key="1">
    <citation type="journal article" date="2014" name="Genome Announc.">
        <title>Complete Genome Sequence of Polychlorinated Biphenyl Degrader Comamonas testosteroni TK102 (NBRC 109938).</title>
        <authorList>
            <person name="Fukuda K."/>
            <person name="Hosoyama A."/>
            <person name="Tsuchikane K."/>
            <person name="Ohji S."/>
            <person name="Yamazoe A."/>
            <person name="Fujita N."/>
            <person name="Shintani M."/>
            <person name="Kimbara K."/>
        </authorList>
    </citation>
    <scope>NUCLEOTIDE SEQUENCE [LARGE SCALE GENOMIC DNA]</scope>
    <source>
        <strain evidence="2">TK102</strain>
    </source>
</reference>
<protein>
    <recommendedName>
        <fullName evidence="4">Integrating conjugative element protein</fullName>
    </recommendedName>
</protein>
<gene>
    <name evidence="2" type="ORF">O987_14370</name>
</gene>
<evidence type="ECO:0008006" key="4">
    <source>
        <dbReference type="Google" id="ProtNLM"/>
    </source>
</evidence>
<dbReference type="EMBL" id="CP006704">
    <property type="protein sequence ID" value="AIJ46990.1"/>
    <property type="molecule type" value="Genomic_DNA"/>
</dbReference>
<dbReference type="Proteomes" id="UP000028782">
    <property type="component" value="Chromosome"/>
</dbReference>
<sequence length="148" mass="16314">MMRSSLTALVLLLCAHGALAQGSIGPSVTTVEVFANSATVVRPPFRQPGYVLKVYRVDAMAQLEQQLNAGLPKNEADAMAYMRQHEAEIRRRYKDQITNAASGMTLAVQYRLDRLPAIVINRAKVIYGVADVDRAIELFAAAQQRPSR</sequence>
<dbReference type="RefSeq" id="WP_019042344.1">
    <property type="nucleotide sequence ID" value="NZ_CP006704.1"/>
</dbReference>
<dbReference type="Pfam" id="PF07511">
    <property type="entry name" value="DUF1525"/>
    <property type="match status" value="1"/>
</dbReference>